<keyword evidence="3" id="KW-1185">Reference proteome</keyword>
<keyword evidence="1" id="KW-0677">Repeat</keyword>
<dbReference type="AlphaFoldDB" id="A0A6S6QVU5"/>
<dbReference type="SUPFAM" id="SSF56601">
    <property type="entry name" value="beta-lactamase/transpeptidase-like"/>
    <property type="match status" value="1"/>
</dbReference>
<proteinExistence type="predicted"/>
<sequence>MDKRKKVWFVNLILSITGLAIILTVITFISQNKKNEAKPVKQPSSGVIDSAELEKLLNQFMDEKIGVDKEAPGAAVAVVQDGRIVLSKGYGYADLNKNTAVDPKQTLFRIGSVTKTFTAAAIMQLVEEGKLDLYRDIQAYLDGIEFNNPFAEPVTIHHLLTHTSGFQVTTETMQDIYEDLSTFISLKEYIDKNKPPVIREPGTSYMYDNYAYNLLGFIIGNVTGMSYQQYMEEYILKPLKMNNTHMIITEQALMHLAVGYGSDDNPLAPYTLTPAEAPDGGMLTTAEDVAHFMIAQLNGGIYDGNYLWSEDSLKLMQQYQSSISSEYPDASYGYENLLESGKHYGQWIIGKGGDVPGYSSFILMFPKEKFGIFIAFNKQVSSAYVAREWNQLFIEQYLPVPSTAPPTYLKSSQQQLKRFEGTYSDLRIKIMLTKVTATGNGELTVEDDFTGVHKLKQKEELVFEDENGDLLAFKEDKSGNINYLKYGNPVSYAGKSTIIFQDVSANSVYEPYISNLKAMGIVYGASNGKYHPEQPLTRAQLAAMLVRMMGINLVQTRPQFIDTEGTWAERQVETAVAAGLMKGMDGQHFEPDKVLTRQEVAAILVPVFQTAVPDFLSLFQSEKVKLSEKPTSEVADSIKVLVAAGITGPDTVVNENGTVVFRGTELLTRQEAAVWFNNFIRKVVLGIE</sequence>
<dbReference type="Gene3D" id="3.40.710.10">
    <property type="entry name" value="DD-peptidase/beta-lactamase superfamily"/>
    <property type="match status" value="1"/>
</dbReference>
<dbReference type="Pfam" id="PF00395">
    <property type="entry name" value="SLH"/>
    <property type="match status" value="2"/>
</dbReference>
<dbReference type="InterPro" id="IPR001119">
    <property type="entry name" value="SLH_dom"/>
</dbReference>
<dbReference type="PANTHER" id="PTHR46825">
    <property type="entry name" value="D-ALANYL-D-ALANINE-CARBOXYPEPTIDASE/ENDOPEPTIDASE AMPH"/>
    <property type="match status" value="1"/>
</dbReference>
<name>A0A6S6QVU5_9FIRM</name>
<evidence type="ECO:0000313" key="2">
    <source>
        <dbReference type="EMBL" id="BCJ93816.1"/>
    </source>
</evidence>
<dbReference type="EMBL" id="AP023367">
    <property type="protein sequence ID" value="BCJ93816.1"/>
    <property type="molecule type" value="Genomic_DNA"/>
</dbReference>
<dbReference type="InterPro" id="IPR001466">
    <property type="entry name" value="Beta-lactam-related"/>
</dbReference>
<dbReference type="InterPro" id="IPR050491">
    <property type="entry name" value="AmpC-like"/>
</dbReference>
<evidence type="ECO:0000313" key="3">
    <source>
        <dbReference type="Proteomes" id="UP000515561"/>
    </source>
</evidence>
<dbReference type="KEGG" id="acel:acsn021_13850"/>
<dbReference type="PROSITE" id="PS51272">
    <property type="entry name" value="SLH"/>
    <property type="match status" value="3"/>
</dbReference>
<dbReference type="Pfam" id="PF00144">
    <property type="entry name" value="Beta-lactamase"/>
    <property type="match status" value="1"/>
</dbReference>
<dbReference type="InterPro" id="IPR012338">
    <property type="entry name" value="Beta-lactam/transpept-like"/>
</dbReference>
<evidence type="ECO:0000256" key="1">
    <source>
        <dbReference type="ARBA" id="ARBA00022737"/>
    </source>
</evidence>
<gene>
    <name evidence="2" type="ORF">acsn021_13850</name>
</gene>
<reference evidence="2 3" key="1">
    <citation type="journal article" date="2016" name="Int. J. Syst. Evol. Microbiol.">
        <title>Descriptions of Anaerotaenia torta gen. nov., sp. nov. and Anaerocolumna cellulosilytica gen. nov., sp. nov. isolated from a methanogenic reactor of cattle waste.</title>
        <authorList>
            <person name="Uek A."/>
            <person name="Ohtaki Y."/>
            <person name="Kaku N."/>
            <person name="Ueki K."/>
        </authorList>
    </citation>
    <scope>NUCLEOTIDE SEQUENCE [LARGE SCALE GENOMIC DNA]</scope>
    <source>
        <strain evidence="2 3">SN021</strain>
    </source>
</reference>
<dbReference type="Proteomes" id="UP000515561">
    <property type="component" value="Chromosome"/>
</dbReference>
<protein>
    <submittedName>
        <fullName evidence="2">Uncharacterized protein</fullName>
    </submittedName>
</protein>
<accession>A0A6S6QVU5</accession>
<dbReference type="RefSeq" id="WP_184092485.1">
    <property type="nucleotide sequence ID" value="NZ_AP023367.1"/>
</dbReference>
<dbReference type="PANTHER" id="PTHR46825:SF9">
    <property type="entry name" value="BETA-LACTAMASE-RELATED DOMAIN-CONTAINING PROTEIN"/>
    <property type="match status" value="1"/>
</dbReference>
<organism evidence="2 3">
    <name type="scientific">Anaerocolumna cellulosilytica</name>
    <dbReference type="NCBI Taxonomy" id="433286"/>
    <lineage>
        <taxon>Bacteria</taxon>
        <taxon>Bacillati</taxon>
        <taxon>Bacillota</taxon>
        <taxon>Clostridia</taxon>
        <taxon>Lachnospirales</taxon>
        <taxon>Lachnospiraceae</taxon>
        <taxon>Anaerocolumna</taxon>
    </lineage>
</organism>